<feature type="domain" description="Mmc1 C-terminal" evidence="2">
    <location>
        <begin position="443"/>
        <end position="708"/>
    </location>
</feature>
<dbReference type="EMBL" id="JBFMKM010000012">
    <property type="protein sequence ID" value="KAL1302902.1"/>
    <property type="molecule type" value="Genomic_DNA"/>
</dbReference>
<evidence type="ECO:0000256" key="1">
    <source>
        <dbReference type="SAM" id="Phobius"/>
    </source>
</evidence>
<evidence type="ECO:0000259" key="2">
    <source>
        <dbReference type="Pfam" id="PF23868"/>
    </source>
</evidence>
<evidence type="ECO:0000313" key="3">
    <source>
        <dbReference type="EMBL" id="KAL1302902.1"/>
    </source>
</evidence>
<comment type="caution">
    <text evidence="3">The sequence shown here is derived from an EMBL/GenBank/DDBJ whole genome shotgun (WGS) entry which is preliminary data.</text>
</comment>
<dbReference type="Pfam" id="PF23867">
    <property type="entry name" value="Mmc1_N"/>
    <property type="match status" value="1"/>
</dbReference>
<dbReference type="PANTHER" id="PTHR38644">
    <property type="entry name" value="EXPRESSED PROTEIN"/>
    <property type="match status" value="1"/>
</dbReference>
<keyword evidence="1" id="KW-1133">Transmembrane helix</keyword>
<keyword evidence="4" id="KW-1185">Reference proteome</keyword>
<dbReference type="PANTHER" id="PTHR38644:SF1">
    <property type="entry name" value="EXPRESSED PROTEIN"/>
    <property type="match status" value="1"/>
</dbReference>
<dbReference type="Pfam" id="PF23868">
    <property type="entry name" value="Mmc1_C"/>
    <property type="match status" value="1"/>
</dbReference>
<proteinExistence type="predicted"/>
<dbReference type="GeneID" id="95976929"/>
<dbReference type="InterPro" id="IPR056196">
    <property type="entry name" value="Mmc1_C"/>
</dbReference>
<evidence type="ECO:0000313" key="4">
    <source>
        <dbReference type="Proteomes" id="UP001562354"/>
    </source>
</evidence>
<feature type="transmembrane region" description="Helical" evidence="1">
    <location>
        <begin position="657"/>
        <end position="683"/>
    </location>
</feature>
<protein>
    <recommendedName>
        <fullName evidence="2">Mmc1 C-terminal domain-containing protein</fullName>
    </recommendedName>
</protein>
<organism evidence="3 4">
    <name type="scientific">Neodothiora populina</name>
    <dbReference type="NCBI Taxonomy" id="2781224"/>
    <lineage>
        <taxon>Eukaryota</taxon>
        <taxon>Fungi</taxon>
        <taxon>Dikarya</taxon>
        <taxon>Ascomycota</taxon>
        <taxon>Pezizomycotina</taxon>
        <taxon>Dothideomycetes</taxon>
        <taxon>Dothideomycetidae</taxon>
        <taxon>Dothideales</taxon>
        <taxon>Dothioraceae</taxon>
        <taxon>Neodothiora</taxon>
    </lineage>
</organism>
<dbReference type="RefSeq" id="XP_069199178.1">
    <property type="nucleotide sequence ID" value="XM_069342672.1"/>
</dbReference>
<keyword evidence="1" id="KW-0472">Membrane</keyword>
<accession>A0ABR3PA20</accession>
<dbReference type="Proteomes" id="UP001562354">
    <property type="component" value="Unassembled WGS sequence"/>
</dbReference>
<sequence>MHPRVPLARKTASALVASPRSRDSFVCPSCSLWRLAHPTVALPKGKSKTGSAYPRLTRALHTTTVTTTRSKATCGAASSSRTTLPVSVGSAAAGTRHATTLASRTAINSPSNVPDANRGLYASIERLKDIASDYVNQSRLQLALRGLEADCPTIRIGLLGLGSGGLDAARKLASVLLTDALADEAQWERILRSDKTNNGKPVLLRYGAEDDIPPLNPLVDTICIPSAFLHQHNLEFLITSYNTSSVPLGVDPAGLADAMLVPPLQTPVASTGRTGFVRYPVHKAILVGEGIEGCMDFGRLATVVESTILGQTGAKEKLIQVVLSVPRQGPTRAESQLHSDVIFPLDIPQAADAIDLFRQDVANGPVFTAKWQASNIESIKKALSSDTADRVDEAAIPVLRPVLEHHVRSTLDSTSAAIVTAEVMARSAQLNKTIPDQTRTSIQNAISTWSQHAHTDLQVSLATALASRSWRRTSWSRLLWRVDDVGVAAEGVLRNHWLLDAEAGLAFLAGRVEQAGFFRTSNAQANFNPSYTLHSDDSVIDAAKGEAMATERAYLSTEAAAAPTLAAPTKSTLSSRLRNLFSKQVREPTPADLLQTEKVVARVTEHGGIDIFHSRPWPLAIHFTRQKLLHTLVPALQSRAQTLLLSTLSTMGGTSALGAWVFFATGGTGLFEGGAVAALGLVWSLRRLQKKWEEARRVWEGEVREGGRVVLAEVEETMRKVVRENERAELRVEDVQHWSVAREAVKDVREALEQRVSH</sequence>
<reference evidence="3 4" key="1">
    <citation type="submission" date="2024-07" db="EMBL/GenBank/DDBJ databases">
        <title>Draft sequence of the Neodothiora populina.</title>
        <authorList>
            <person name="Drown D.D."/>
            <person name="Schuette U.S."/>
            <person name="Buechlein A.B."/>
            <person name="Rusch D.R."/>
            <person name="Winton L.W."/>
            <person name="Adams G.A."/>
        </authorList>
    </citation>
    <scope>NUCLEOTIDE SEQUENCE [LARGE SCALE GENOMIC DNA]</scope>
    <source>
        <strain evidence="3 4">CPC 39397</strain>
    </source>
</reference>
<keyword evidence="1" id="KW-0812">Transmembrane</keyword>
<name>A0ABR3PA20_9PEZI</name>
<gene>
    <name evidence="3" type="ORF">AAFC00_003227</name>
</gene>